<dbReference type="RefSeq" id="WP_237427606.1">
    <property type="nucleotide sequence ID" value="NZ_WVHK01000087.1"/>
</dbReference>
<sequence length="214" mass="24211">MSVIVSTPEEMKDLLMSALDLFPVKEGGPVAPSIFERLHVANWRAYALSYFRRDLTPEEVQGIEAEYACAQPTGRRLDPAELLNVLHSLEYNCLSNGGTQTVQGDEEAARRRLVVSVAFEAMAVGGHWVKLAAFGHMRRPDLERYEITSRSDAVGRDGKVYLIEGRPHPLEGFITDNPVEAFARLWELHDTCIAHWDAEYERSMAQREERLSPR</sequence>
<name>A0A6I4YQQ8_9DEIO</name>
<organism evidence="1 2">
    <name type="scientific">Deinococcus xianganensis</name>
    <dbReference type="NCBI Taxonomy" id="1507289"/>
    <lineage>
        <taxon>Bacteria</taxon>
        <taxon>Thermotogati</taxon>
        <taxon>Deinococcota</taxon>
        <taxon>Deinococci</taxon>
        <taxon>Deinococcales</taxon>
        <taxon>Deinococcaceae</taxon>
        <taxon>Deinococcus</taxon>
    </lineage>
</organism>
<evidence type="ECO:0000313" key="2">
    <source>
        <dbReference type="Proteomes" id="UP000430519"/>
    </source>
</evidence>
<reference evidence="1 2" key="1">
    <citation type="submission" date="2019-11" db="EMBL/GenBank/DDBJ databases">
        <title>Genome sequence of Deinococcus xianganensis Y35, AI-2 producing algicidal bacterium, isolated from lake water.</title>
        <authorList>
            <person name="Li Y."/>
        </authorList>
    </citation>
    <scope>NUCLEOTIDE SEQUENCE [LARGE SCALE GENOMIC DNA]</scope>
    <source>
        <strain evidence="1 2">Y35</strain>
    </source>
</reference>
<gene>
    <name evidence="1" type="ORF">GLX28_16960</name>
</gene>
<accession>A0A6I4YQQ8</accession>
<dbReference type="AlphaFoldDB" id="A0A6I4YQQ8"/>
<dbReference type="EMBL" id="WVHK01000087">
    <property type="protein sequence ID" value="MXV21317.1"/>
    <property type="molecule type" value="Genomic_DNA"/>
</dbReference>
<keyword evidence="2" id="KW-1185">Reference proteome</keyword>
<comment type="caution">
    <text evidence="1">The sequence shown here is derived from an EMBL/GenBank/DDBJ whole genome shotgun (WGS) entry which is preliminary data.</text>
</comment>
<protein>
    <submittedName>
        <fullName evidence="1">Uncharacterized protein</fullName>
    </submittedName>
</protein>
<proteinExistence type="predicted"/>
<dbReference type="Proteomes" id="UP000430519">
    <property type="component" value="Unassembled WGS sequence"/>
</dbReference>
<evidence type="ECO:0000313" key="1">
    <source>
        <dbReference type="EMBL" id="MXV21317.1"/>
    </source>
</evidence>